<name>A0A9X9FYQ7_PSEMA</name>
<dbReference type="RefSeq" id="WP_074844189.1">
    <property type="nucleotide sequence ID" value="NZ_FNSU01000001.1"/>
</dbReference>
<reference evidence="1 2" key="1">
    <citation type="submission" date="2019-06" db="EMBL/GenBank/DDBJ databases">
        <title>Pseudomonas bimorpha sp. nov. isolated from bovine raw milk and skim milk concentrate.</title>
        <authorList>
            <person name="Hofmann K."/>
            <person name="Huptas C."/>
            <person name="Doll E."/>
            <person name="Scherer S."/>
            <person name="Wenning M."/>
        </authorList>
    </citation>
    <scope>NUCLEOTIDE SEQUENCE [LARGE SCALE GENOMIC DNA]</scope>
    <source>
        <strain evidence="1 2">DSM 13124</strain>
    </source>
</reference>
<dbReference type="Proteomes" id="UP000316123">
    <property type="component" value="Unassembled WGS sequence"/>
</dbReference>
<dbReference type="OrthoDB" id="7029092at2"/>
<gene>
    <name evidence="1" type="ORF">FIV41_09045</name>
</gene>
<protein>
    <submittedName>
        <fullName evidence="1">Uncharacterized protein</fullName>
    </submittedName>
</protein>
<dbReference type="EMBL" id="VFEQ01000004">
    <property type="protein sequence ID" value="TWR61195.1"/>
    <property type="molecule type" value="Genomic_DNA"/>
</dbReference>
<comment type="caution">
    <text evidence="1">The sequence shown here is derived from an EMBL/GenBank/DDBJ whole genome shotgun (WGS) entry which is preliminary data.</text>
</comment>
<evidence type="ECO:0000313" key="2">
    <source>
        <dbReference type="Proteomes" id="UP000316123"/>
    </source>
</evidence>
<accession>A0A9X9FYQ7</accession>
<evidence type="ECO:0000313" key="1">
    <source>
        <dbReference type="EMBL" id="TWR61195.1"/>
    </source>
</evidence>
<dbReference type="AlphaFoldDB" id="A0A9X9FYQ7"/>
<proteinExistence type="predicted"/>
<sequence>MDAQPIGSKLFSGEYSASVVQVINPAMNTNGAVLRTASFLGTQYSILATGTTPVTGATDKTKPVVLASVAATYNALQFPVTLPAGYGLWIATNSGSSSLFLTYDLLP</sequence>
<organism evidence="1 2">
    <name type="scientific">Pseudomonas marginalis</name>
    <name type="common">Pseudomonas panacis</name>
    <dbReference type="NCBI Taxonomy" id="298"/>
    <lineage>
        <taxon>Bacteria</taxon>
        <taxon>Pseudomonadati</taxon>
        <taxon>Pseudomonadota</taxon>
        <taxon>Gammaproteobacteria</taxon>
        <taxon>Pseudomonadales</taxon>
        <taxon>Pseudomonadaceae</taxon>
        <taxon>Pseudomonas</taxon>
    </lineage>
</organism>